<comment type="cofactor">
    <cofactor evidence="1">
        <name>pyridoxal 5'-phosphate</name>
        <dbReference type="ChEBI" id="CHEBI:597326"/>
    </cofactor>
</comment>
<dbReference type="GO" id="GO:0030170">
    <property type="term" value="F:pyridoxal phosphate binding"/>
    <property type="evidence" value="ECO:0007669"/>
    <property type="project" value="InterPro"/>
</dbReference>
<evidence type="ECO:0000259" key="5">
    <source>
        <dbReference type="Pfam" id="PF00155"/>
    </source>
</evidence>
<keyword evidence="4" id="KW-0663">Pyridoxal phosphate</keyword>
<dbReference type="PANTHER" id="PTHR43807">
    <property type="entry name" value="FI04487P"/>
    <property type="match status" value="1"/>
</dbReference>
<dbReference type="InterPro" id="IPR051326">
    <property type="entry name" value="Kynurenine-oxoglutarate_AT"/>
</dbReference>
<dbReference type="SUPFAM" id="SSF53383">
    <property type="entry name" value="PLP-dependent transferases"/>
    <property type="match status" value="1"/>
</dbReference>
<dbReference type="OrthoDB" id="9802328at2"/>
<protein>
    <submittedName>
        <fullName evidence="6">Putative N-succinyldiaminopimelate aminotransferase DapC</fullName>
        <ecNumber evidence="6">2.6.1.17</ecNumber>
    </submittedName>
</protein>
<proteinExistence type="predicted"/>
<evidence type="ECO:0000256" key="3">
    <source>
        <dbReference type="ARBA" id="ARBA00022679"/>
    </source>
</evidence>
<gene>
    <name evidence="6" type="primary">dapC</name>
    <name evidence="6" type="ORF">Mterra_00379</name>
</gene>
<keyword evidence="3 6" id="KW-0808">Transferase</keyword>
<feature type="domain" description="Aminotransferase class I/classII large" evidence="5">
    <location>
        <begin position="30"/>
        <end position="374"/>
    </location>
</feature>
<evidence type="ECO:0000313" key="6">
    <source>
        <dbReference type="EMBL" id="RIH90493.1"/>
    </source>
</evidence>
<dbReference type="Pfam" id="PF00155">
    <property type="entry name" value="Aminotran_1_2"/>
    <property type="match status" value="1"/>
</dbReference>
<dbReference type="InterPro" id="IPR015424">
    <property type="entry name" value="PyrdxlP-dep_Trfase"/>
</dbReference>
<reference evidence="6 7" key="1">
    <citation type="submission" date="2018-08" db="EMBL/GenBank/DDBJ databases">
        <title>Meiothermus terrae DSM 26712 genome sequencing project.</title>
        <authorList>
            <person name="Da Costa M.S."/>
            <person name="Albuquerque L."/>
            <person name="Raposo P."/>
            <person name="Froufe H.J.C."/>
            <person name="Barroso C.S."/>
            <person name="Egas C."/>
        </authorList>
    </citation>
    <scope>NUCLEOTIDE SEQUENCE [LARGE SCALE GENOMIC DNA]</scope>
    <source>
        <strain evidence="6 7">DSM 26712</strain>
    </source>
</reference>
<dbReference type="GO" id="GO:0009016">
    <property type="term" value="F:succinyldiaminopimelate transaminase activity"/>
    <property type="evidence" value="ECO:0007669"/>
    <property type="project" value="UniProtKB-EC"/>
</dbReference>
<dbReference type="CDD" id="cd00609">
    <property type="entry name" value="AAT_like"/>
    <property type="match status" value="1"/>
</dbReference>
<evidence type="ECO:0000256" key="2">
    <source>
        <dbReference type="ARBA" id="ARBA00022576"/>
    </source>
</evidence>
<evidence type="ECO:0000256" key="1">
    <source>
        <dbReference type="ARBA" id="ARBA00001933"/>
    </source>
</evidence>
<accession>A0A399F320</accession>
<dbReference type="RefSeq" id="WP_119313628.1">
    <property type="nucleotide sequence ID" value="NZ_QXDL01000008.1"/>
</dbReference>
<evidence type="ECO:0000313" key="7">
    <source>
        <dbReference type="Proteomes" id="UP000265715"/>
    </source>
</evidence>
<dbReference type="InterPro" id="IPR015421">
    <property type="entry name" value="PyrdxlP-dep_Trfase_major"/>
</dbReference>
<sequence>MPAEFHPRTKVTTESIFSRMSRLALQHGAINLGQGFPSNPPPGFLLEAARRALGRVDQYTPPPGLPALREALAEDLGVTPEQVIVTAGATEALSSLADSLYGEGDEVVMLEPYFDAYLPQTLMVGAKPVLVPMRLQPTDSGSPGGGWELDLEALEAAITPRSKVLLLNSPYNPTGSVFSREELEAIVALARRHDLWVISDEVYDELYFGAPPTPLRTLAPERVFTVGSAGKRLEATGWRIGWIVTPPGLAPEVAGMRQWSSFCSAAPLQAAVAEALPLARAEGFYAELRESYGRRKDLLAQGLRGMGLEVFEPQGTYFLTVRMPEIGAEVLVQEARVAIIPGSAFYASSPPPQGLYRFAFCKTADDIEQALERLERFLRVRG</sequence>
<evidence type="ECO:0000256" key="4">
    <source>
        <dbReference type="ARBA" id="ARBA00022898"/>
    </source>
</evidence>
<keyword evidence="7" id="KW-1185">Reference proteome</keyword>
<dbReference type="Gene3D" id="3.90.1150.10">
    <property type="entry name" value="Aspartate Aminotransferase, domain 1"/>
    <property type="match status" value="1"/>
</dbReference>
<dbReference type="AlphaFoldDB" id="A0A399F320"/>
<dbReference type="InterPro" id="IPR015422">
    <property type="entry name" value="PyrdxlP-dep_Trfase_small"/>
</dbReference>
<keyword evidence="2 6" id="KW-0032">Aminotransferase</keyword>
<dbReference type="GO" id="GO:0005737">
    <property type="term" value="C:cytoplasm"/>
    <property type="evidence" value="ECO:0007669"/>
    <property type="project" value="TreeGrafter"/>
</dbReference>
<organism evidence="6 7">
    <name type="scientific">Calidithermus terrae</name>
    <dbReference type="NCBI Taxonomy" id="1408545"/>
    <lineage>
        <taxon>Bacteria</taxon>
        <taxon>Thermotogati</taxon>
        <taxon>Deinococcota</taxon>
        <taxon>Deinococci</taxon>
        <taxon>Thermales</taxon>
        <taxon>Thermaceae</taxon>
        <taxon>Calidithermus</taxon>
    </lineage>
</organism>
<dbReference type="InterPro" id="IPR004839">
    <property type="entry name" value="Aminotransferase_I/II_large"/>
</dbReference>
<dbReference type="PANTHER" id="PTHR43807:SF20">
    <property type="entry name" value="FI04487P"/>
    <property type="match status" value="1"/>
</dbReference>
<dbReference type="EC" id="2.6.1.17" evidence="6"/>
<dbReference type="Gene3D" id="3.40.640.10">
    <property type="entry name" value="Type I PLP-dependent aspartate aminotransferase-like (Major domain)"/>
    <property type="match status" value="1"/>
</dbReference>
<comment type="caution">
    <text evidence="6">The sequence shown here is derived from an EMBL/GenBank/DDBJ whole genome shotgun (WGS) entry which is preliminary data.</text>
</comment>
<name>A0A399F320_9DEIN</name>
<dbReference type="GO" id="GO:0016212">
    <property type="term" value="F:kynurenine-oxoglutarate transaminase activity"/>
    <property type="evidence" value="ECO:0007669"/>
    <property type="project" value="TreeGrafter"/>
</dbReference>
<dbReference type="Proteomes" id="UP000265715">
    <property type="component" value="Unassembled WGS sequence"/>
</dbReference>
<dbReference type="EMBL" id="QXDL01000008">
    <property type="protein sequence ID" value="RIH90493.1"/>
    <property type="molecule type" value="Genomic_DNA"/>
</dbReference>